<dbReference type="AlphaFoldDB" id="A0AAE0LLU0"/>
<name>A0AAE0LLU0_9CHLO</name>
<dbReference type="Proteomes" id="UP001190700">
    <property type="component" value="Unassembled WGS sequence"/>
</dbReference>
<evidence type="ECO:0000313" key="2">
    <source>
        <dbReference type="Proteomes" id="UP001190700"/>
    </source>
</evidence>
<keyword evidence="2" id="KW-1185">Reference proteome</keyword>
<reference evidence="1 2" key="1">
    <citation type="journal article" date="2015" name="Genome Biol. Evol.">
        <title>Comparative Genomics of a Bacterivorous Green Alga Reveals Evolutionary Causalities and Consequences of Phago-Mixotrophic Mode of Nutrition.</title>
        <authorList>
            <person name="Burns J.A."/>
            <person name="Paasch A."/>
            <person name="Narechania A."/>
            <person name="Kim E."/>
        </authorList>
    </citation>
    <scope>NUCLEOTIDE SEQUENCE [LARGE SCALE GENOMIC DNA]</scope>
    <source>
        <strain evidence="1 2">PLY_AMNH</strain>
    </source>
</reference>
<organism evidence="1 2">
    <name type="scientific">Cymbomonas tetramitiformis</name>
    <dbReference type="NCBI Taxonomy" id="36881"/>
    <lineage>
        <taxon>Eukaryota</taxon>
        <taxon>Viridiplantae</taxon>
        <taxon>Chlorophyta</taxon>
        <taxon>Pyramimonadophyceae</taxon>
        <taxon>Pyramimonadales</taxon>
        <taxon>Pyramimonadaceae</taxon>
        <taxon>Cymbomonas</taxon>
    </lineage>
</organism>
<protein>
    <submittedName>
        <fullName evidence="1">Uncharacterized protein</fullName>
    </submittedName>
</protein>
<accession>A0AAE0LLU0</accession>
<evidence type="ECO:0000313" key="1">
    <source>
        <dbReference type="EMBL" id="KAK3289968.1"/>
    </source>
</evidence>
<sequence>MIMAWVSEHISELQVIPEKVRALTEVLIGTELFTVDAAGELALGAWPAVTGAWATRKTAEKVKFDEVSEWARAMLALSLPVLTAHLLVRRGALEPREAEGNLGIGTVASAAAVPSATPTHGPMDPQAIAAAIAAAVGAKLDALGERLATLEAQRSAAGGALGAEVHPFGKNPMKTLEAHAFDPLVHVLPELRTEECELDELPPSCEATVEHWHASVHLLQARVGEFQRLVNSQVPTFPISDVMVASFFKKRKRVTFEGEEAEARAAGGGRGALPPLDASRRGQLAALGEGFRTVNEEQLARALRGELAPEDVVRPPGEAPPLTAVPSRGPLAGIDLVISPVPRLQQEDEGRLKFKDGELTMVPKKKKCKDFAELERGILRVLCEAPAEARDDLVDFIEWARTIAAEFSFYQKKEKKNDSIITLSGLL</sequence>
<proteinExistence type="predicted"/>
<dbReference type="EMBL" id="LGRX02000007">
    <property type="protein sequence ID" value="KAK3289968.1"/>
    <property type="molecule type" value="Genomic_DNA"/>
</dbReference>
<comment type="caution">
    <text evidence="1">The sequence shown here is derived from an EMBL/GenBank/DDBJ whole genome shotgun (WGS) entry which is preliminary data.</text>
</comment>
<gene>
    <name evidence="1" type="ORF">CYMTET_2571</name>
</gene>